<dbReference type="SMART" id="SM00065">
    <property type="entry name" value="GAF"/>
    <property type="match status" value="1"/>
</dbReference>
<feature type="domain" description="GAF" evidence="1">
    <location>
        <begin position="44"/>
        <end position="187"/>
    </location>
</feature>
<dbReference type="Proteomes" id="UP000656042">
    <property type="component" value="Unassembled WGS sequence"/>
</dbReference>
<gene>
    <name evidence="2" type="ORF">GCM10012284_45880</name>
</gene>
<organism evidence="2 3">
    <name type="scientific">Mangrovihabitans endophyticus</name>
    <dbReference type="NCBI Taxonomy" id="1751298"/>
    <lineage>
        <taxon>Bacteria</taxon>
        <taxon>Bacillati</taxon>
        <taxon>Actinomycetota</taxon>
        <taxon>Actinomycetes</taxon>
        <taxon>Micromonosporales</taxon>
        <taxon>Micromonosporaceae</taxon>
        <taxon>Mangrovihabitans</taxon>
    </lineage>
</organism>
<dbReference type="PANTHER" id="PTHR43102">
    <property type="entry name" value="SLR1143 PROTEIN"/>
    <property type="match status" value="1"/>
</dbReference>
<accession>A0A8J3C3T1</accession>
<dbReference type="InterPro" id="IPR029016">
    <property type="entry name" value="GAF-like_dom_sf"/>
</dbReference>
<reference evidence="2" key="2">
    <citation type="submission" date="2020-09" db="EMBL/GenBank/DDBJ databases">
        <authorList>
            <person name="Sun Q."/>
            <person name="Zhou Y."/>
        </authorList>
    </citation>
    <scope>NUCLEOTIDE SEQUENCE</scope>
    <source>
        <strain evidence="2">CGMCC 4.7299</strain>
    </source>
</reference>
<dbReference type="EMBL" id="BMMX01000025">
    <property type="protein sequence ID" value="GGL06410.1"/>
    <property type="molecule type" value="Genomic_DNA"/>
</dbReference>
<dbReference type="Gene3D" id="3.30.450.40">
    <property type="match status" value="1"/>
</dbReference>
<comment type="caution">
    <text evidence="2">The sequence shown here is derived from an EMBL/GenBank/DDBJ whole genome shotgun (WGS) entry which is preliminary data.</text>
</comment>
<evidence type="ECO:0000313" key="3">
    <source>
        <dbReference type="Proteomes" id="UP000656042"/>
    </source>
</evidence>
<proteinExistence type="predicted"/>
<reference evidence="2" key="1">
    <citation type="journal article" date="2014" name="Int. J. Syst. Evol. Microbiol.">
        <title>Complete genome sequence of Corynebacterium casei LMG S-19264T (=DSM 44701T), isolated from a smear-ripened cheese.</title>
        <authorList>
            <consortium name="US DOE Joint Genome Institute (JGI-PGF)"/>
            <person name="Walter F."/>
            <person name="Albersmeier A."/>
            <person name="Kalinowski J."/>
            <person name="Ruckert C."/>
        </authorList>
    </citation>
    <scope>NUCLEOTIDE SEQUENCE</scope>
    <source>
        <strain evidence="2">CGMCC 4.7299</strain>
    </source>
</reference>
<name>A0A8J3C3T1_9ACTN</name>
<dbReference type="PANTHER" id="PTHR43102:SF2">
    <property type="entry name" value="GAF DOMAIN-CONTAINING PROTEIN"/>
    <property type="match status" value="1"/>
</dbReference>
<dbReference type="AlphaFoldDB" id="A0A8J3C3T1"/>
<keyword evidence="3" id="KW-1185">Reference proteome</keyword>
<protein>
    <recommendedName>
        <fullName evidence="1">GAF domain-containing protein</fullName>
    </recommendedName>
</protein>
<sequence length="198" mass="21831">MTLYGSASSNGFEYSPDYPYLDAVGAQEQARLAAVRRYQLVDQPVEKEYDRIAFVAGALFDTPIATVSLVEQDRVWLAACQGLSGIREVGKEPGLCASVIAQDDVYVINDAAVDPRTLAHPLVRGELGLRFYAAAPIRTTDGYRLGTVNVIDNRPRDASRRQLMALEHLAAMVSEELELRLMVIRSAAAEQRMRDSVN</sequence>
<dbReference type="RefSeq" id="WP_189081348.1">
    <property type="nucleotide sequence ID" value="NZ_BMMX01000025.1"/>
</dbReference>
<dbReference type="Pfam" id="PF01590">
    <property type="entry name" value="GAF"/>
    <property type="match status" value="1"/>
</dbReference>
<dbReference type="InterPro" id="IPR003018">
    <property type="entry name" value="GAF"/>
</dbReference>
<dbReference type="SUPFAM" id="SSF55781">
    <property type="entry name" value="GAF domain-like"/>
    <property type="match status" value="1"/>
</dbReference>
<evidence type="ECO:0000313" key="2">
    <source>
        <dbReference type="EMBL" id="GGL06410.1"/>
    </source>
</evidence>
<evidence type="ECO:0000259" key="1">
    <source>
        <dbReference type="SMART" id="SM00065"/>
    </source>
</evidence>